<gene>
    <name evidence="3" type="ORF">CBF36_11935</name>
</gene>
<dbReference type="OrthoDB" id="9791620at2"/>
<dbReference type="InterPro" id="IPR027417">
    <property type="entry name" value="P-loop_NTPase"/>
</dbReference>
<dbReference type="GO" id="GO:0005524">
    <property type="term" value="F:ATP binding"/>
    <property type="evidence" value="ECO:0007669"/>
    <property type="project" value="InterPro"/>
</dbReference>
<dbReference type="NCBIfam" id="NF045780">
    <property type="entry name" value="TrlF_fam_ATP"/>
    <property type="match status" value="1"/>
</dbReference>
<reference evidence="3 4" key="1">
    <citation type="submission" date="2017-05" db="EMBL/GenBank/DDBJ databases">
        <title>Vagococcus spp. assemblies.</title>
        <authorList>
            <person name="Gulvik C.A."/>
        </authorList>
    </citation>
    <scope>NUCLEOTIDE SEQUENCE [LARGE SCALE GENOMIC DNA]</scope>
    <source>
        <strain evidence="3 4">SS1994</strain>
    </source>
</reference>
<dbReference type="Pfam" id="PF13304">
    <property type="entry name" value="AAA_21"/>
    <property type="match status" value="1"/>
</dbReference>
<evidence type="ECO:0000313" key="4">
    <source>
        <dbReference type="Proteomes" id="UP000288490"/>
    </source>
</evidence>
<dbReference type="EMBL" id="NGJT01000042">
    <property type="protein sequence ID" value="RST90509.1"/>
    <property type="molecule type" value="Genomic_DNA"/>
</dbReference>
<dbReference type="AlphaFoldDB" id="A0A429Z9X8"/>
<protein>
    <recommendedName>
        <fullName evidence="2">ATPase AAA-type core domain-containing protein</fullName>
    </recommendedName>
</protein>
<organism evidence="3 4">
    <name type="scientific">Vagococcus bubulae</name>
    <dbReference type="NCBI Taxonomy" id="1977868"/>
    <lineage>
        <taxon>Bacteria</taxon>
        <taxon>Bacillati</taxon>
        <taxon>Bacillota</taxon>
        <taxon>Bacilli</taxon>
        <taxon>Lactobacillales</taxon>
        <taxon>Enterococcaceae</taxon>
        <taxon>Vagococcus</taxon>
    </lineage>
</organism>
<dbReference type="SUPFAM" id="SSF52540">
    <property type="entry name" value="P-loop containing nucleoside triphosphate hydrolases"/>
    <property type="match status" value="1"/>
</dbReference>
<dbReference type="PANTHER" id="PTHR32182:SF22">
    <property type="entry name" value="ATP-DEPENDENT ENDONUCLEASE, OLD FAMILY-RELATED"/>
    <property type="match status" value="1"/>
</dbReference>
<accession>A0A429Z9X8</accession>
<dbReference type="Gene3D" id="3.40.50.300">
    <property type="entry name" value="P-loop containing nucleotide triphosphate hydrolases"/>
    <property type="match status" value="2"/>
</dbReference>
<feature type="coiled-coil region" evidence="1">
    <location>
        <begin position="553"/>
        <end position="580"/>
    </location>
</feature>
<proteinExistence type="predicted"/>
<dbReference type="Proteomes" id="UP000288490">
    <property type="component" value="Unassembled WGS sequence"/>
</dbReference>
<dbReference type="InterPro" id="IPR003959">
    <property type="entry name" value="ATPase_AAA_core"/>
</dbReference>
<feature type="coiled-coil region" evidence="1">
    <location>
        <begin position="710"/>
        <end position="737"/>
    </location>
</feature>
<feature type="domain" description="ATPase AAA-type core" evidence="2">
    <location>
        <begin position="772"/>
        <end position="940"/>
    </location>
</feature>
<feature type="coiled-coil region" evidence="1">
    <location>
        <begin position="476"/>
        <end position="522"/>
    </location>
</feature>
<dbReference type="RefSeq" id="WP_125958596.1">
    <property type="nucleotide sequence ID" value="NZ_NGJT01000042.1"/>
</dbReference>
<evidence type="ECO:0000259" key="2">
    <source>
        <dbReference type="Pfam" id="PF13304"/>
    </source>
</evidence>
<sequence>MKGSLWNRWELHMHTPQTKKNDCFKGGSIDEKWENYYKWIDEYIDENNPEKNIKALAVTDYLSIDNFLKVKQDNKLPKSIELILPNVELRLALQGKNSPVNFHCIFNPDFVNELEDRFFSKLKFYYNNREYSATKRELIKLGQDSGKNSSDEEVLLKKGIEIFVIELSCLRKIFENDKELRDNTILIVPNSNGDGASGLQADQLEGVRNTLYKLVDAIFSSNPKDINFFLGKNPNFDKRKIIKEFRTLKPCFHGSDAHELEKIFEPDMKRYCYIKSDTSFEGLKQTLADPEDRVYIGDKPPVLKRIESNPEKIIKKIKISKSSSENRTNDSWFSNSEIDLNPQLTVIIGNKGSGKTALADMIGLCANSKQYSEFLFLNKFKKTNQAKETSVCIEYQNGIRSNKKNLNEGIEEKSETVKYLPQSYFEKLTNEIEEVEKFRLEIENVIFQYLPEQEKGNSQSFAEYRSKIGKIEKSKISNLKNEISKINEKIIKLEDQSKADRITRLELDLKELEQTIKIHEEKKPEVINYKKELNNNIKLKKYERHQTKLINVKKSVEQSLKNLIERKRNLEEFSFELEKRIGEIKAYIESKENLLDMLKIDICFKCSYDSKLLRDTIDELDERINRYNMFIKEDSKGNFYKGNSLIGKLEFCEMKILELTSKESIEFQKFKDSEKEYSDWETKWKELLGEPNNPNEGSLNFLKNELGYINGDLTKDLEELEIKRQEFSKEIMEIKRDILKKFDKTTISLQEILQQNHEENIKVINEFVLNKDFYKAFLSNINQGRISSYKGLNDGEIFLKTLVNDYIEEDNHFSNIEKLLNNLVDSLKYINRGGKKEETDLSSIIYNRQNLYDYLFGLDFISNEFELRLRNKKLDQLSPGERGAVLLIFYLLLDQDTIPLLIDQPEDNLDNQSVANILVPYIKQAKNRRQVIMVTHNPNLAVVSDAELIIYVNIDKEKNNKVSYLSGGIENPKINKKIQDILEGTAEAFRIRDTKYYI</sequence>
<dbReference type="PANTHER" id="PTHR32182">
    <property type="entry name" value="DNA REPLICATION AND REPAIR PROTEIN RECF"/>
    <property type="match status" value="1"/>
</dbReference>
<dbReference type="GO" id="GO:0016887">
    <property type="term" value="F:ATP hydrolysis activity"/>
    <property type="evidence" value="ECO:0007669"/>
    <property type="project" value="InterPro"/>
</dbReference>
<keyword evidence="4" id="KW-1185">Reference proteome</keyword>
<name>A0A429Z9X8_9ENTE</name>
<evidence type="ECO:0000256" key="1">
    <source>
        <dbReference type="SAM" id="Coils"/>
    </source>
</evidence>
<keyword evidence="1" id="KW-0175">Coiled coil</keyword>
<dbReference type="GO" id="GO:0006302">
    <property type="term" value="P:double-strand break repair"/>
    <property type="evidence" value="ECO:0007669"/>
    <property type="project" value="TreeGrafter"/>
</dbReference>
<evidence type="ECO:0000313" key="3">
    <source>
        <dbReference type="EMBL" id="RST90509.1"/>
    </source>
</evidence>
<comment type="caution">
    <text evidence="3">The sequence shown here is derived from an EMBL/GenBank/DDBJ whole genome shotgun (WGS) entry which is preliminary data.</text>
</comment>
<dbReference type="GO" id="GO:0000731">
    <property type="term" value="P:DNA synthesis involved in DNA repair"/>
    <property type="evidence" value="ECO:0007669"/>
    <property type="project" value="TreeGrafter"/>
</dbReference>
<dbReference type="InterPro" id="IPR054787">
    <property type="entry name" value="TrlF_ATPase"/>
</dbReference>